<feature type="compositionally biased region" description="Basic and acidic residues" evidence="3">
    <location>
        <begin position="118"/>
        <end position="131"/>
    </location>
</feature>
<protein>
    <recommendedName>
        <fullName evidence="4">TFIIS N-terminal domain-containing protein</fullName>
    </recommendedName>
</protein>
<feature type="compositionally biased region" description="Basic residues" evidence="3">
    <location>
        <begin position="68"/>
        <end position="94"/>
    </location>
</feature>
<evidence type="ECO:0000256" key="1">
    <source>
        <dbReference type="ARBA" id="ARBA00037992"/>
    </source>
</evidence>
<dbReference type="GO" id="GO:0005634">
    <property type="term" value="C:nucleus"/>
    <property type="evidence" value="ECO:0007669"/>
    <property type="project" value="UniProtKB-SubCell"/>
</dbReference>
<feature type="compositionally biased region" description="Acidic residues" evidence="3">
    <location>
        <begin position="52"/>
        <end position="63"/>
    </location>
</feature>
<reference evidence="6" key="1">
    <citation type="journal article" date="2023" name="Commun. Biol.">
        <title>Genome analysis of Parmales, the sister group of diatoms, reveals the evolutionary specialization of diatoms from phago-mixotrophs to photoautotrophs.</title>
        <authorList>
            <person name="Ban H."/>
            <person name="Sato S."/>
            <person name="Yoshikawa S."/>
            <person name="Yamada K."/>
            <person name="Nakamura Y."/>
            <person name="Ichinomiya M."/>
            <person name="Sato N."/>
            <person name="Blanc-Mathieu R."/>
            <person name="Endo H."/>
            <person name="Kuwata A."/>
            <person name="Ogata H."/>
        </authorList>
    </citation>
    <scope>NUCLEOTIDE SEQUENCE [LARGE SCALE GENOMIC DNA]</scope>
</reference>
<dbReference type="Pfam" id="PF08711">
    <property type="entry name" value="Med26"/>
    <property type="match status" value="1"/>
</dbReference>
<dbReference type="InterPro" id="IPR017923">
    <property type="entry name" value="TFIIS_N"/>
</dbReference>
<feature type="compositionally biased region" description="Basic and acidic residues" evidence="3">
    <location>
        <begin position="1"/>
        <end position="12"/>
    </location>
</feature>
<dbReference type="GO" id="GO:0016973">
    <property type="term" value="P:poly(A)+ mRNA export from nucleus"/>
    <property type="evidence" value="ECO:0007669"/>
    <property type="project" value="TreeGrafter"/>
</dbReference>
<feature type="region of interest" description="Disordered" evidence="3">
    <location>
        <begin position="474"/>
        <end position="497"/>
    </location>
</feature>
<feature type="non-terminal residue" evidence="5">
    <location>
        <position position="497"/>
    </location>
</feature>
<dbReference type="PROSITE" id="PS51319">
    <property type="entry name" value="TFIIS_N"/>
    <property type="match status" value="1"/>
</dbReference>
<keyword evidence="2" id="KW-0539">Nucleus</keyword>
<comment type="subcellular location">
    <subcellularLocation>
        <location evidence="2">Nucleus</location>
    </subcellularLocation>
</comment>
<dbReference type="Gene3D" id="1.20.930.10">
    <property type="entry name" value="Conserved domain common to transcription factors TFIIS, elongin A, CRSP70"/>
    <property type="match status" value="1"/>
</dbReference>
<feature type="compositionally biased region" description="Basic and acidic residues" evidence="3">
    <location>
        <begin position="163"/>
        <end position="179"/>
    </location>
</feature>
<evidence type="ECO:0000256" key="3">
    <source>
        <dbReference type="SAM" id="MobiDB-lite"/>
    </source>
</evidence>
<gene>
    <name evidence="5" type="ORF">TL16_g08268</name>
</gene>
<evidence type="ECO:0000256" key="2">
    <source>
        <dbReference type="PROSITE-ProRule" id="PRU00649"/>
    </source>
</evidence>
<feature type="compositionally biased region" description="Basic and acidic residues" evidence="3">
    <location>
        <begin position="474"/>
        <end position="485"/>
    </location>
</feature>
<proteinExistence type="inferred from homology"/>
<evidence type="ECO:0000313" key="5">
    <source>
        <dbReference type="EMBL" id="GMH79769.1"/>
    </source>
</evidence>
<feature type="compositionally biased region" description="Basic and acidic residues" evidence="3">
    <location>
        <begin position="95"/>
        <end position="105"/>
    </location>
</feature>
<accession>A0A9W7AXF3</accession>
<dbReference type="EMBL" id="BLQM01000270">
    <property type="protein sequence ID" value="GMH79769.1"/>
    <property type="molecule type" value="Genomic_DNA"/>
</dbReference>
<feature type="region of interest" description="Disordered" evidence="3">
    <location>
        <begin position="1"/>
        <end position="200"/>
    </location>
</feature>
<dbReference type="InterPro" id="IPR035441">
    <property type="entry name" value="TFIIS/LEDGF_dom_sf"/>
</dbReference>
<feature type="compositionally biased region" description="Basic residues" evidence="3">
    <location>
        <begin position="33"/>
        <end position="47"/>
    </location>
</feature>
<evidence type="ECO:0000313" key="6">
    <source>
        <dbReference type="Proteomes" id="UP001162640"/>
    </source>
</evidence>
<dbReference type="PANTHER" id="PTHR46010">
    <property type="entry name" value="PROTEIN IWS1 HOMOLOG"/>
    <property type="match status" value="1"/>
</dbReference>
<feature type="non-terminal residue" evidence="5">
    <location>
        <position position="1"/>
    </location>
</feature>
<evidence type="ECO:0000259" key="4">
    <source>
        <dbReference type="PROSITE" id="PS51319"/>
    </source>
</evidence>
<feature type="domain" description="TFIIS N-terminal" evidence="4">
    <location>
        <begin position="280"/>
        <end position="362"/>
    </location>
</feature>
<comment type="caution">
    <text evidence="5">The sequence shown here is derived from an EMBL/GenBank/DDBJ whole genome shotgun (WGS) entry which is preliminary data.</text>
</comment>
<comment type="similarity">
    <text evidence="1">Belongs to the IWS1 family.</text>
</comment>
<dbReference type="PANTHER" id="PTHR46010:SF1">
    <property type="entry name" value="PROTEIN IWS1 HOMOLOG"/>
    <property type="match status" value="1"/>
</dbReference>
<dbReference type="AlphaFoldDB" id="A0A9W7AXF3"/>
<feature type="compositionally biased region" description="Acidic residues" evidence="3">
    <location>
        <begin position="19"/>
        <end position="28"/>
    </location>
</feature>
<feature type="compositionally biased region" description="Acidic residues" evidence="3">
    <location>
        <begin position="149"/>
        <end position="162"/>
    </location>
</feature>
<sequence length="497" mass="55708">MAAEPIKMKTADELFGDLSDSDDYDTDEALQKARSKKPTMSRLKKKKIIPDADSDSSDSESEDDEKKREKKRKKMEKQAAKKRKKEEKAAKKKEKQLQKKLEKQQETVTSGRTKRTKGGKDKEGGSENKRDDDEDSYDSGGEVERTADDDNFLDLDDDDEDMVKEYNEKQSFDREEGSSNKKTKKRSRAEGDTSSAKSDNVVDKVMEMMKRQKVKKLGVDELHNVCSEIIGKMTAAADADDLAMSQGKPGLEKIKLMPSLIQDMARSDLTRSLLDLNFLSVLVRWISPAKKTGALGNITLRHSLLTALSKMSGETGVNNGDLKRSGLGRIVMGLFKHKDETKEMKKIEKSLIEQWSRPIFNKSGNYRDLEGADNRRLRQGWTPKTVSEATAGVEDEIIINGPNKSQPTGSSDLIAGRSNDSISSNRVSIPFSKGFRYTVRPQNLTTQDADTSRFMEMSKVKQGGVMERLNKKMIEKNAPNEKNARSQDISVEGRGVN</sequence>
<organism evidence="5 6">
    <name type="scientific">Triparma laevis f. inornata</name>
    <dbReference type="NCBI Taxonomy" id="1714386"/>
    <lineage>
        <taxon>Eukaryota</taxon>
        <taxon>Sar</taxon>
        <taxon>Stramenopiles</taxon>
        <taxon>Ochrophyta</taxon>
        <taxon>Bolidophyceae</taxon>
        <taxon>Parmales</taxon>
        <taxon>Triparmaceae</taxon>
        <taxon>Triparma</taxon>
    </lineage>
</organism>
<dbReference type="Proteomes" id="UP001162640">
    <property type="component" value="Unassembled WGS sequence"/>
</dbReference>
<name>A0A9W7AXF3_9STRA</name>
<dbReference type="InterPro" id="IPR051037">
    <property type="entry name" value="RNAPII_TF_IWS1"/>
</dbReference>